<gene>
    <name evidence="1" type="ORF">NP493_3146g00002</name>
</gene>
<comment type="caution">
    <text evidence="1">The sequence shown here is derived from an EMBL/GenBank/DDBJ whole genome shotgun (WGS) entry which is preliminary data.</text>
</comment>
<evidence type="ECO:0000313" key="1">
    <source>
        <dbReference type="EMBL" id="KAK2148737.1"/>
    </source>
</evidence>
<organism evidence="1 2">
    <name type="scientific">Ridgeia piscesae</name>
    <name type="common">Tubeworm</name>
    <dbReference type="NCBI Taxonomy" id="27915"/>
    <lineage>
        <taxon>Eukaryota</taxon>
        <taxon>Metazoa</taxon>
        <taxon>Spiralia</taxon>
        <taxon>Lophotrochozoa</taxon>
        <taxon>Annelida</taxon>
        <taxon>Polychaeta</taxon>
        <taxon>Sedentaria</taxon>
        <taxon>Canalipalpata</taxon>
        <taxon>Sabellida</taxon>
        <taxon>Siboglinidae</taxon>
        <taxon>Ridgeia</taxon>
    </lineage>
</organism>
<keyword evidence="2" id="KW-1185">Reference proteome</keyword>
<dbReference type="AlphaFoldDB" id="A0AAD9J8T5"/>
<accession>A0AAD9J8T5</accession>
<dbReference type="Proteomes" id="UP001209878">
    <property type="component" value="Unassembled WGS sequence"/>
</dbReference>
<sequence>MSAKGSHASMESEWFLHPSVDELVSQQVLLMQEEEDVLDLSNNPTFKKQELCSQSKESWQQRTSAYWEAVKTIGPGFRKSSGDGHNFVLYSDPFDPRL</sequence>
<evidence type="ECO:0000313" key="2">
    <source>
        <dbReference type="Proteomes" id="UP001209878"/>
    </source>
</evidence>
<protein>
    <submittedName>
        <fullName evidence="1">Uncharacterized protein</fullName>
    </submittedName>
</protein>
<reference evidence="1" key="1">
    <citation type="journal article" date="2023" name="Mol. Biol. Evol.">
        <title>Third-Generation Sequencing Reveals the Adaptive Role of the Epigenome in Three Deep-Sea Polychaetes.</title>
        <authorList>
            <person name="Perez M."/>
            <person name="Aroh O."/>
            <person name="Sun Y."/>
            <person name="Lan Y."/>
            <person name="Juniper S.K."/>
            <person name="Young C.R."/>
            <person name="Angers B."/>
            <person name="Qian P.Y."/>
        </authorList>
    </citation>
    <scope>NUCLEOTIDE SEQUENCE</scope>
    <source>
        <strain evidence="1">R07B-5</strain>
    </source>
</reference>
<proteinExistence type="predicted"/>
<dbReference type="EMBL" id="JAODUO010003138">
    <property type="protein sequence ID" value="KAK2148737.1"/>
    <property type="molecule type" value="Genomic_DNA"/>
</dbReference>
<name>A0AAD9J8T5_RIDPI</name>